<feature type="transmembrane region" description="Helical" evidence="1">
    <location>
        <begin position="102"/>
        <end position="122"/>
    </location>
</feature>
<evidence type="ECO:0000256" key="1">
    <source>
        <dbReference type="SAM" id="Phobius"/>
    </source>
</evidence>
<reference evidence="2 3" key="1">
    <citation type="submission" date="2020-02" db="EMBL/GenBank/DDBJ databases">
        <title>Comparative genomics of sulfur disproportionating microorganisms.</title>
        <authorList>
            <person name="Ward L.M."/>
            <person name="Bertran E."/>
            <person name="Johnston D.T."/>
        </authorList>
    </citation>
    <scope>NUCLEOTIDE SEQUENCE [LARGE SCALE GENOMIC DNA]</scope>
    <source>
        <strain evidence="2 3">DSM 100025</strain>
    </source>
</reference>
<keyword evidence="1" id="KW-0472">Membrane</keyword>
<keyword evidence="1" id="KW-0812">Transmembrane</keyword>
<organism evidence="2 3">
    <name type="scientific">Dissulfurirhabdus thermomarina</name>
    <dbReference type="NCBI Taxonomy" id="1765737"/>
    <lineage>
        <taxon>Bacteria</taxon>
        <taxon>Deltaproteobacteria</taxon>
        <taxon>Dissulfurirhabdaceae</taxon>
        <taxon>Dissulfurirhabdus</taxon>
    </lineage>
</organism>
<feature type="transmembrane region" description="Helical" evidence="1">
    <location>
        <begin position="12"/>
        <end position="35"/>
    </location>
</feature>
<feature type="transmembrane region" description="Helical" evidence="1">
    <location>
        <begin position="70"/>
        <end position="90"/>
    </location>
</feature>
<keyword evidence="3" id="KW-1185">Reference proteome</keyword>
<protein>
    <submittedName>
        <fullName evidence="2">Uncharacterized protein</fullName>
    </submittedName>
</protein>
<evidence type="ECO:0000313" key="2">
    <source>
        <dbReference type="EMBL" id="NDY43089.1"/>
    </source>
</evidence>
<comment type="caution">
    <text evidence="2">The sequence shown here is derived from an EMBL/GenBank/DDBJ whole genome shotgun (WGS) entry which is preliminary data.</text>
</comment>
<accession>A0A6N9TPJ6</accession>
<keyword evidence="1" id="KW-1133">Transmembrane helix</keyword>
<proteinExistence type="predicted"/>
<feature type="transmembrane region" description="Helical" evidence="1">
    <location>
        <begin position="142"/>
        <end position="165"/>
    </location>
</feature>
<name>A0A6N9TPJ6_DISTH</name>
<sequence>MEGSTARPTSVTVIAWFWIANGVLLVLGALMGLAVRSVVPEMPMGAPVGLPPDVAGVMGEMETLFRHVRAISVVQGLLGVLAVVAGAAFLRLRPWSRGVLEGLSWLSLLSTLAFGVFWMRGWSVMTGAAAPGPGMPVDMDTFRWVGLVAGGVITLLFAVPFAVVIRYLRGATIRAAVAGDSAGQGA</sequence>
<dbReference type="Proteomes" id="UP000469346">
    <property type="component" value="Unassembled WGS sequence"/>
</dbReference>
<dbReference type="EMBL" id="JAAGRR010000119">
    <property type="protein sequence ID" value="NDY43089.1"/>
    <property type="molecule type" value="Genomic_DNA"/>
</dbReference>
<dbReference type="RefSeq" id="WP_163299205.1">
    <property type="nucleotide sequence ID" value="NZ_JAAGRR010000119.1"/>
</dbReference>
<evidence type="ECO:0000313" key="3">
    <source>
        <dbReference type="Proteomes" id="UP000469346"/>
    </source>
</evidence>
<gene>
    <name evidence="2" type="ORF">G3N55_09575</name>
</gene>
<dbReference type="AlphaFoldDB" id="A0A6N9TPJ6"/>